<keyword evidence="3" id="KW-0813">Transport</keyword>
<keyword evidence="9 11" id="KW-0472">Membrane</keyword>
<proteinExistence type="inferred from homology"/>
<keyword evidence="6" id="KW-0931">ER-Golgi transport</keyword>
<keyword evidence="4 11" id="KW-0812">Transmembrane</keyword>
<dbReference type="Proteomes" id="UP001251528">
    <property type="component" value="Unassembled WGS sequence"/>
</dbReference>
<evidence type="ECO:0000256" key="5">
    <source>
        <dbReference type="ARBA" id="ARBA00022824"/>
    </source>
</evidence>
<dbReference type="InterPro" id="IPR019150">
    <property type="entry name" value="Vesicle_transport_protein_Use1"/>
</dbReference>
<reference evidence="12" key="1">
    <citation type="submission" date="2023-06" db="EMBL/GenBank/DDBJ databases">
        <title>Conoideocrella luteorostrata (Hypocreales: Clavicipitaceae), a potential biocontrol fungus for elongate hemlock scale in United States Christmas tree production areas.</title>
        <authorList>
            <person name="Barrett H."/>
            <person name="Lovett B."/>
            <person name="Macias A.M."/>
            <person name="Stajich J.E."/>
            <person name="Kasson M.T."/>
        </authorList>
    </citation>
    <scope>NUCLEOTIDE SEQUENCE</scope>
    <source>
        <strain evidence="12">ARSEF 14590</strain>
    </source>
</reference>
<dbReference type="GO" id="GO:0005484">
    <property type="term" value="F:SNAP receptor activity"/>
    <property type="evidence" value="ECO:0007669"/>
    <property type="project" value="TreeGrafter"/>
</dbReference>
<keyword evidence="5" id="KW-0256">Endoplasmic reticulum</keyword>
<keyword evidence="8 11" id="KW-1133">Transmembrane helix</keyword>
<evidence type="ECO:0008006" key="14">
    <source>
        <dbReference type="Google" id="ProtNLM"/>
    </source>
</evidence>
<evidence type="ECO:0000313" key="12">
    <source>
        <dbReference type="EMBL" id="KAK2590612.1"/>
    </source>
</evidence>
<feature type="region of interest" description="Disordered" evidence="10">
    <location>
        <begin position="129"/>
        <end position="227"/>
    </location>
</feature>
<evidence type="ECO:0000256" key="11">
    <source>
        <dbReference type="SAM" id="Phobius"/>
    </source>
</evidence>
<evidence type="ECO:0000256" key="4">
    <source>
        <dbReference type="ARBA" id="ARBA00022692"/>
    </source>
</evidence>
<feature type="transmembrane region" description="Helical" evidence="11">
    <location>
        <begin position="324"/>
        <end position="347"/>
    </location>
</feature>
<keyword evidence="7" id="KW-0653">Protein transport</keyword>
<organism evidence="12 13">
    <name type="scientific">Conoideocrella luteorostrata</name>
    <dbReference type="NCBI Taxonomy" id="1105319"/>
    <lineage>
        <taxon>Eukaryota</taxon>
        <taxon>Fungi</taxon>
        <taxon>Dikarya</taxon>
        <taxon>Ascomycota</taxon>
        <taxon>Pezizomycotina</taxon>
        <taxon>Sordariomycetes</taxon>
        <taxon>Hypocreomycetidae</taxon>
        <taxon>Hypocreales</taxon>
        <taxon>Clavicipitaceae</taxon>
        <taxon>Conoideocrella</taxon>
    </lineage>
</organism>
<sequence length="353" mass="38607">MARLSQGIALSDNAVSSPDVSLAELTQLLLRLQQNILHPTPDRDRRLRASEYERARVESILEYARSVLTKLEQDALQVKAPTKRAQTQSLLNANRDRLETLLDRLEDLRHIAADDDGSSDEEDLLAGIIKTPSESMDSASSETREGSDIVETPPDTLARELTPTHESLSSSQSALPATTPAVTTPPPPSSSPPTQLTQTMRSRSSAQPAASSTTPISPTSPTSQTSARAALFANRRKPTEPQTSTATAEAMLDQQKAEQDFLSESILKLASSLKESSKQFSSTLNADKEVLNQAGEGISKTELSMDSAKGRMGALRRMTEGKSWWGRMMLFAWVYGLMFGLVFLVFVMPKLRF</sequence>
<evidence type="ECO:0000256" key="3">
    <source>
        <dbReference type="ARBA" id="ARBA00022448"/>
    </source>
</evidence>
<evidence type="ECO:0000256" key="1">
    <source>
        <dbReference type="ARBA" id="ARBA00004163"/>
    </source>
</evidence>
<accession>A0AAJ0CDN7</accession>
<dbReference type="PANTHER" id="PTHR13050">
    <property type="entry name" value="USE1-LIKE PROTEIN"/>
    <property type="match status" value="1"/>
</dbReference>
<evidence type="ECO:0000256" key="8">
    <source>
        <dbReference type="ARBA" id="ARBA00022989"/>
    </source>
</evidence>
<evidence type="ECO:0000256" key="6">
    <source>
        <dbReference type="ARBA" id="ARBA00022892"/>
    </source>
</evidence>
<dbReference type="PANTHER" id="PTHR13050:SF7">
    <property type="entry name" value="VESICLE TRANSPORT PROTEIN USE1"/>
    <property type="match status" value="1"/>
</dbReference>
<evidence type="ECO:0000256" key="9">
    <source>
        <dbReference type="ARBA" id="ARBA00023136"/>
    </source>
</evidence>
<dbReference type="AlphaFoldDB" id="A0AAJ0CDN7"/>
<feature type="compositionally biased region" description="Low complexity" evidence="10">
    <location>
        <begin position="192"/>
        <end position="227"/>
    </location>
</feature>
<dbReference type="EMBL" id="JASWJB010000417">
    <property type="protein sequence ID" value="KAK2590612.1"/>
    <property type="molecule type" value="Genomic_DNA"/>
</dbReference>
<evidence type="ECO:0000313" key="13">
    <source>
        <dbReference type="Proteomes" id="UP001251528"/>
    </source>
</evidence>
<protein>
    <recommendedName>
        <fullName evidence="14">Synaptobrevin</fullName>
    </recommendedName>
</protein>
<dbReference type="GO" id="GO:0006890">
    <property type="term" value="P:retrograde vesicle-mediated transport, Golgi to endoplasmic reticulum"/>
    <property type="evidence" value="ECO:0007669"/>
    <property type="project" value="TreeGrafter"/>
</dbReference>
<comment type="similarity">
    <text evidence="2">Belongs to the USE1 family.</text>
</comment>
<feature type="compositionally biased region" description="Low complexity" evidence="10">
    <location>
        <begin position="173"/>
        <end position="182"/>
    </location>
</feature>
<name>A0AAJ0CDN7_9HYPO</name>
<gene>
    <name evidence="12" type="ORF">QQS21_011714</name>
</gene>
<comment type="subcellular location">
    <subcellularLocation>
        <location evidence="1">Endoplasmic reticulum membrane</location>
        <topology evidence="1">Single-pass type IV membrane protein</topology>
    </subcellularLocation>
</comment>
<comment type="caution">
    <text evidence="12">The sequence shown here is derived from an EMBL/GenBank/DDBJ whole genome shotgun (WGS) entry which is preliminary data.</text>
</comment>
<keyword evidence="13" id="KW-1185">Reference proteome</keyword>
<evidence type="ECO:0000256" key="2">
    <source>
        <dbReference type="ARBA" id="ARBA00007891"/>
    </source>
</evidence>
<evidence type="ECO:0000256" key="7">
    <source>
        <dbReference type="ARBA" id="ARBA00022927"/>
    </source>
</evidence>
<dbReference type="GO" id="GO:0031201">
    <property type="term" value="C:SNARE complex"/>
    <property type="evidence" value="ECO:0007669"/>
    <property type="project" value="TreeGrafter"/>
</dbReference>
<feature type="compositionally biased region" description="Polar residues" evidence="10">
    <location>
        <begin position="132"/>
        <end position="141"/>
    </location>
</feature>
<dbReference type="GO" id="GO:0005789">
    <property type="term" value="C:endoplasmic reticulum membrane"/>
    <property type="evidence" value="ECO:0007669"/>
    <property type="project" value="UniProtKB-SubCell"/>
</dbReference>
<evidence type="ECO:0000256" key="10">
    <source>
        <dbReference type="SAM" id="MobiDB-lite"/>
    </source>
</evidence>
<dbReference type="GO" id="GO:0015031">
    <property type="term" value="P:protein transport"/>
    <property type="evidence" value="ECO:0007669"/>
    <property type="project" value="UniProtKB-KW"/>
</dbReference>